<keyword evidence="9" id="KW-1185">Reference proteome</keyword>
<dbReference type="Gene3D" id="1.10.1060.10">
    <property type="entry name" value="Alpha-helical ferredoxin"/>
    <property type="match status" value="1"/>
</dbReference>
<feature type="domain" description="Dihydroprymidine dehydrogenase" evidence="7">
    <location>
        <begin position="21"/>
        <end position="130"/>
    </location>
</feature>
<dbReference type="InterPro" id="IPR023753">
    <property type="entry name" value="FAD/NAD-binding_dom"/>
</dbReference>
<dbReference type="InterPro" id="IPR009051">
    <property type="entry name" value="Helical_ferredxn"/>
</dbReference>
<dbReference type="InterPro" id="IPR028261">
    <property type="entry name" value="DPD_II"/>
</dbReference>
<keyword evidence="2" id="KW-0479">Metal-binding</keyword>
<gene>
    <name evidence="8" type="ORF">LPB137_09950</name>
</gene>
<protein>
    <submittedName>
        <fullName evidence="8">Glutamate synthase small subunit</fullName>
    </submittedName>
</protein>
<feature type="domain" description="FAD/NAD(P)-binding" evidence="6">
    <location>
        <begin position="143"/>
        <end position="446"/>
    </location>
</feature>
<keyword evidence="5" id="KW-0411">Iron-sulfur</keyword>
<dbReference type="Pfam" id="PF07992">
    <property type="entry name" value="Pyr_redox_2"/>
    <property type="match status" value="1"/>
</dbReference>
<evidence type="ECO:0000256" key="2">
    <source>
        <dbReference type="ARBA" id="ARBA00022723"/>
    </source>
</evidence>
<dbReference type="Proteomes" id="UP000186074">
    <property type="component" value="Chromosome"/>
</dbReference>
<dbReference type="AlphaFoldDB" id="A0A1P8KNJ1"/>
<dbReference type="SUPFAM" id="SSF46548">
    <property type="entry name" value="alpha-helical ferredoxin"/>
    <property type="match status" value="1"/>
</dbReference>
<evidence type="ECO:0000256" key="4">
    <source>
        <dbReference type="ARBA" id="ARBA00023004"/>
    </source>
</evidence>
<dbReference type="GO" id="GO:0051539">
    <property type="term" value="F:4 iron, 4 sulfur cluster binding"/>
    <property type="evidence" value="ECO:0007669"/>
    <property type="project" value="UniProtKB-KW"/>
</dbReference>
<dbReference type="Pfam" id="PF14691">
    <property type="entry name" value="Fer4_20"/>
    <property type="match status" value="1"/>
</dbReference>
<evidence type="ECO:0000256" key="3">
    <source>
        <dbReference type="ARBA" id="ARBA00023002"/>
    </source>
</evidence>
<evidence type="ECO:0000313" key="9">
    <source>
        <dbReference type="Proteomes" id="UP000186074"/>
    </source>
</evidence>
<evidence type="ECO:0000313" key="8">
    <source>
        <dbReference type="EMBL" id="APW66154.1"/>
    </source>
</evidence>
<dbReference type="KEGG" id="alp:LPB137_09950"/>
<dbReference type="OrthoDB" id="9803192at2"/>
<evidence type="ECO:0000256" key="1">
    <source>
        <dbReference type="ARBA" id="ARBA00022485"/>
    </source>
</evidence>
<dbReference type="PRINTS" id="PR00419">
    <property type="entry name" value="ADXRDTASE"/>
</dbReference>
<keyword evidence="3" id="KW-0560">Oxidoreductase</keyword>
<evidence type="ECO:0000256" key="5">
    <source>
        <dbReference type="ARBA" id="ARBA00023014"/>
    </source>
</evidence>
<dbReference type="InterPro" id="IPR006006">
    <property type="entry name" value="GltD-like"/>
</dbReference>
<dbReference type="EMBL" id="CP019070">
    <property type="protein sequence ID" value="APW66154.1"/>
    <property type="molecule type" value="Genomic_DNA"/>
</dbReference>
<accession>A0A1P8KNJ1</accession>
<name>A0A1P8KNJ1_9BACT</name>
<keyword evidence="4" id="KW-0408">Iron</keyword>
<reference evidence="8 9" key="1">
    <citation type="submission" date="2017-01" db="EMBL/GenBank/DDBJ databases">
        <title>Genome sequencing of Arcobacter sp. LPB0137.</title>
        <authorList>
            <person name="Lee G.-W."/>
            <person name="Yi H."/>
        </authorList>
    </citation>
    <scope>NUCLEOTIDE SEQUENCE [LARGE SCALE GENOMIC DNA]</scope>
    <source>
        <strain evidence="8 9">LPB0137</strain>
    </source>
</reference>
<dbReference type="GO" id="GO:0016491">
    <property type="term" value="F:oxidoreductase activity"/>
    <property type="evidence" value="ECO:0007669"/>
    <property type="project" value="UniProtKB-KW"/>
</dbReference>
<dbReference type="InterPro" id="IPR036188">
    <property type="entry name" value="FAD/NAD-bd_sf"/>
</dbReference>
<dbReference type="PANTHER" id="PTHR42783:SF3">
    <property type="entry name" value="GLUTAMATE SYNTHASE [NADPH] SMALL CHAIN-RELATED"/>
    <property type="match status" value="1"/>
</dbReference>
<evidence type="ECO:0000259" key="7">
    <source>
        <dbReference type="Pfam" id="PF14691"/>
    </source>
</evidence>
<organism evidence="8 9">
    <name type="scientific">Poseidonibacter parvus</name>
    <dbReference type="NCBI Taxonomy" id="1850254"/>
    <lineage>
        <taxon>Bacteria</taxon>
        <taxon>Pseudomonadati</taxon>
        <taxon>Campylobacterota</taxon>
        <taxon>Epsilonproteobacteria</taxon>
        <taxon>Campylobacterales</taxon>
        <taxon>Arcobacteraceae</taxon>
        <taxon>Poseidonibacter</taxon>
    </lineage>
</organism>
<dbReference type="NCBIfam" id="TIGR01318">
    <property type="entry name" value="gltD_gamma_fam"/>
    <property type="match status" value="1"/>
</dbReference>
<dbReference type="GO" id="GO:0046872">
    <property type="term" value="F:metal ion binding"/>
    <property type="evidence" value="ECO:0007669"/>
    <property type="project" value="UniProtKB-KW"/>
</dbReference>
<keyword evidence="1" id="KW-0004">4Fe-4S</keyword>
<dbReference type="STRING" id="1850254.LPB137_09950"/>
<dbReference type="Gene3D" id="3.50.50.60">
    <property type="entry name" value="FAD/NAD(P)-binding domain"/>
    <property type="match status" value="2"/>
</dbReference>
<proteinExistence type="predicted"/>
<evidence type="ECO:0000259" key="6">
    <source>
        <dbReference type="Pfam" id="PF07992"/>
    </source>
</evidence>
<dbReference type="SUPFAM" id="SSF51971">
    <property type="entry name" value="Nucleotide-binding domain"/>
    <property type="match status" value="2"/>
</dbReference>
<sequence length="458" mass="49694">MLNFTKFERINPEKRDVLQRLKDYNEVYQVFGKQRAKEQSDRCMQCGDPYCHTGCPLGNYIPAWLKQTATKNPDLAFALSNETSPFPEILGRICPQDVLCEGACSLNTGHGAISIGAVETHISETAFAKGMKPKFSSKKKEQKVAVIGSGPAGISAATFLLRKGYHVEMFERADRAGGLMMYGIPGFKLDKTTVDRRVGWLVEAGMKLHLNCEIGKDKTAKELEDEFDAIFLGLGATAGRNAGIDGENSSNVHPAMNFLTGVQKRNLGKKNVDYIDVKDKKVVVIGGGDTAMDCVRTSVREGASSVKCLYRRDEANMPGSKKEVVNAKEEGVEFVFNVSPKSFKTDGKSAIGVELLTTSMSEPDESGRQKVVINDGSEYLEEADVIIMALGFSPEAPAFLNDLNVETNSWGGVVTNNKFTTSNSKVYAGGDCQRGAHLAVTAAADGRDAARVMIQTLA</sequence>
<dbReference type="RefSeq" id="WP_076087593.1">
    <property type="nucleotide sequence ID" value="NZ_CP019070.1"/>
</dbReference>
<dbReference type="PANTHER" id="PTHR42783">
    <property type="entry name" value="GLUTAMATE SYNTHASE [NADPH] SMALL CHAIN"/>
    <property type="match status" value="1"/>
</dbReference>